<feature type="region of interest" description="Disordered" evidence="3">
    <location>
        <begin position="161"/>
        <end position="206"/>
    </location>
</feature>
<feature type="domain" description="Ig-like" evidence="4">
    <location>
        <begin position="10"/>
        <end position="107"/>
    </location>
</feature>
<dbReference type="PANTHER" id="PTHR10075:SF101">
    <property type="entry name" value="ZWEI IG DOMAIN PROTEIN ZIG-3"/>
    <property type="match status" value="1"/>
</dbReference>
<accession>A0A820MDE9</accession>
<organism evidence="6 8">
    <name type="scientific">Rotaria socialis</name>
    <dbReference type="NCBI Taxonomy" id="392032"/>
    <lineage>
        <taxon>Eukaryota</taxon>
        <taxon>Metazoa</taxon>
        <taxon>Spiralia</taxon>
        <taxon>Gnathifera</taxon>
        <taxon>Rotifera</taxon>
        <taxon>Eurotatoria</taxon>
        <taxon>Bdelloidea</taxon>
        <taxon>Philodinida</taxon>
        <taxon>Philodinidae</taxon>
        <taxon>Rotaria</taxon>
    </lineage>
</organism>
<dbReference type="GO" id="GO:0098632">
    <property type="term" value="F:cell-cell adhesion mediator activity"/>
    <property type="evidence" value="ECO:0007669"/>
    <property type="project" value="TreeGrafter"/>
</dbReference>
<evidence type="ECO:0000313" key="8">
    <source>
        <dbReference type="Proteomes" id="UP000663851"/>
    </source>
</evidence>
<dbReference type="InterPro" id="IPR007110">
    <property type="entry name" value="Ig-like_dom"/>
</dbReference>
<dbReference type="SMART" id="SM00409">
    <property type="entry name" value="IG"/>
    <property type="match status" value="1"/>
</dbReference>
<evidence type="ECO:0000313" key="5">
    <source>
        <dbReference type="EMBL" id="CAF4107411.1"/>
    </source>
</evidence>
<dbReference type="PROSITE" id="PS50835">
    <property type="entry name" value="IG_LIKE"/>
    <property type="match status" value="1"/>
</dbReference>
<evidence type="ECO:0000313" key="7">
    <source>
        <dbReference type="EMBL" id="CAF4545174.1"/>
    </source>
</evidence>
<dbReference type="FunFam" id="2.60.40.10:FF:000032">
    <property type="entry name" value="palladin isoform X1"/>
    <property type="match status" value="1"/>
</dbReference>
<evidence type="ECO:0000256" key="1">
    <source>
        <dbReference type="ARBA" id="ARBA00023157"/>
    </source>
</evidence>
<dbReference type="InterPro" id="IPR013783">
    <property type="entry name" value="Ig-like_fold"/>
</dbReference>
<dbReference type="GO" id="GO:0007411">
    <property type="term" value="P:axon guidance"/>
    <property type="evidence" value="ECO:0007669"/>
    <property type="project" value="TreeGrafter"/>
</dbReference>
<evidence type="ECO:0000256" key="2">
    <source>
        <dbReference type="ARBA" id="ARBA00023319"/>
    </source>
</evidence>
<dbReference type="GO" id="GO:0007156">
    <property type="term" value="P:homophilic cell adhesion via plasma membrane adhesion molecules"/>
    <property type="evidence" value="ECO:0007669"/>
    <property type="project" value="TreeGrafter"/>
</dbReference>
<dbReference type="Proteomes" id="UP000663873">
    <property type="component" value="Unassembled WGS sequence"/>
</dbReference>
<feature type="compositionally biased region" description="Low complexity" evidence="3">
    <location>
        <begin position="116"/>
        <end position="135"/>
    </location>
</feature>
<evidence type="ECO:0000313" key="9">
    <source>
        <dbReference type="Proteomes" id="UP000663873"/>
    </source>
</evidence>
<sequence length="254" mass="28593">MSFTGFLAAPEIVRRLTSQDAFENESVTFTCTVQSVDNADEDEPYSIAWFFNDKQIESNNEKYSLDENPKTGICLLTIRNIVAEDEGPYRCIATNKFGSSVTTAFLAVLRRKRSHSPSPSRNASPNRSLSPSNNRAQDRSVSPLRYINLPMSKLARVTEELESLVNQTPSTVPEEEEEEAKKDEEEQELENNEPVQTTAEMPPSIEQVEIPITKIIAPEENMVLPQVLLPTTTITVEEDKSNIVKIEVSKKNHY</sequence>
<dbReference type="Proteomes" id="UP000663851">
    <property type="component" value="Unassembled WGS sequence"/>
</dbReference>
<protein>
    <recommendedName>
        <fullName evidence="4">Ig-like domain-containing protein</fullName>
    </recommendedName>
</protein>
<gene>
    <name evidence="6" type="ORF">HFQ381_LOCUS18134</name>
    <name evidence="7" type="ORF">QYT958_LOCUS7894</name>
    <name evidence="5" type="ORF">UJA718_LOCUS697</name>
</gene>
<dbReference type="InterPro" id="IPR003599">
    <property type="entry name" value="Ig_sub"/>
</dbReference>
<dbReference type="InterPro" id="IPR036179">
    <property type="entry name" value="Ig-like_dom_sf"/>
</dbReference>
<reference evidence="6" key="1">
    <citation type="submission" date="2021-02" db="EMBL/GenBank/DDBJ databases">
        <authorList>
            <person name="Nowell W R."/>
        </authorList>
    </citation>
    <scope>NUCLEOTIDE SEQUENCE</scope>
</reference>
<dbReference type="Gene3D" id="2.60.40.10">
    <property type="entry name" value="Immunoglobulins"/>
    <property type="match status" value="1"/>
</dbReference>
<dbReference type="SUPFAM" id="SSF48726">
    <property type="entry name" value="Immunoglobulin"/>
    <property type="match status" value="1"/>
</dbReference>
<evidence type="ECO:0000256" key="3">
    <source>
        <dbReference type="SAM" id="MobiDB-lite"/>
    </source>
</evidence>
<dbReference type="GO" id="GO:0070593">
    <property type="term" value="P:dendrite self-avoidance"/>
    <property type="evidence" value="ECO:0007669"/>
    <property type="project" value="TreeGrafter"/>
</dbReference>
<dbReference type="Proteomes" id="UP000663848">
    <property type="component" value="Unassembled WGS sequence"/>
</dbReference>
<feature type="region of interest" description="Disordered" evidence="3">
    <location>
        <begin position="111"/>
        <end position="143"/>
    </location>
</feature>
<keyword evidence="1" id="KW-1015">Disulfide bond</keyword>
<keyword evidence="2" id="KW-0393">Immunoglobulin domain</keyword>
<comment type="caution">
    <text evidence="6">The sequence shown here is derived from an EMBL/GenBank/DDBJ whole genome shotgun (WGS) entry which is preliminary data.</text>
</comment>
<dbReference type="SMART" id="SM00408">
    <property type="entry name" value="IGc2"/>
    <property type="match status" value="1"/>
</dbReference>
<dbReference type="InterPro" id="IPR003598">
    <property type="entry name" value="Ig_sub2"/>
</dbReference>
<dbReference type="EMBL" id="CAJOBO010001383">
    <property type="protein sequence ID" value="CAF4372177.1"/>
    <property type="molecule type" value="Genomic_DNA"/>
</dbReference>
<dbReference type="PANTHER" id="PTHR10075">
    <property type="entry name" value="BASIGIN RELATED"/>
    <property type="match status" value="1"/>
</dbReference>
<dbReference type="GO" id="GO:0030424">
    <property type="term" value="C:axon"/>
    <property type="evidence" value="ECO:0007669"/>
    <property type="project" value="TreeGrafter"/>
</dbReference>
<evidence type="ECO:0000313" key="6">
    <source>
        <dbReference type="EMBL" id="CAF4372177.1"/>
    </source>
</evidence>
<name>A0A820MDE9_9BILA</name>
<dbReference type="EMBL" id="CAJOBP010000037">
    <property type="protein sequence ID" value="CAF4107411.1"/>
    <property type="molecule type" value="Genomic_DNA"/>
</dbReference>
<keyword evidence="9" id="KW-1185">Reference proteome</keyword>
<dbReference type="Pfam" id="PF07679">
    <property type="entry name" value="I-set"/>
    <property type="match status" value="1"/>
</dbReference>
<dbReference type="EMBL" id="CAJOBR010000773">
    <property type="protein sequence ID" value="CAF4545174.1"/>
    <property type="molecule type" value="Genomic_DNA"/>
</dbReference>
<dbReference type="AlphaFoldDB" id="A0A820MDE9"/>
<evidence type="ECO:0000259" key="4">
    <source>
        <dbReference type="PROSITE" id="PS50835"/>
    </source>
</evidence>
<dbReference type="GO" id="GO:0005886">
    <property type="term" value="C:plasma membrane"/>
    <property type="evidence" value="ECO:0007669"/>
    <property type="project" value="TreeGrafter"/>
</dbReference>
<proteinExistence type="predicted"/>
<dbReference type="InterPro" id="IPR013098">
    <property type="entry name" value="Ig_I-set"/>
</dbReference>